<dbReference type="InterPro" id="IPR044946">
    <property type="entry name" value="Restrct_endonuc_typeI_TRD_sf"/>
</dbReference>
<gene>
    <name evidence="5" type="ordered locus">Plabr_1457</name>
</gene>
<sequence>MKRLEKWRCVSMKELYHGLYDGPHATPKPSDSGPVFLGIKNITDDGHLDLGSIRHISESDYAKWTRRVEPQENDIVFTYEATLNRYAIIPKGFRGCLGRRLALIRPNTEMVDPKFLFLYFFGHTWRDLIATKTIIGSTVNRIPLLEFPDFEITLPPLPTQRKIASILSAYDDLIENNTRRIAILEQMAQALYREWFVHFRFPGHENVKLVDSPLGQIPEGWEVEELQSLCKLVMGQSPKSEFYNEVGDGLPFHQGVTNFGDRYPTHKTFCTVKNRLAHENDILFSVRAPVGRINIANCEIVVGRGVSAIRRFDDAQIFLFHQLKELFSEEDIMGGGTIFKSVTKHDLTTLKLLSPSPKMVELFEQQVQPAFALYENLTKRNEVLRTTRDLLLPKLISGKLDVADLDIDMGELVEHMDKVATPTATPKLKKQPRKKGTPYKDDAAIICMLLDELEKQKRSRKEFVVQKHVFALKHHRNLKFNSEFKVMQAGPWSHDLRRKAIFAGEKQGWLWFKENTKTIEKGNKFDEALAYAEKNLSDQIAEVRRMVNELVAFTNNQLECWMTVFKVVIDLQAAETPITFSTIQHGIDNWKGKRKKRHFSVENVNKVITEMVRSDWIVLDK</sequence>
<dbReference type="REBASE" id="33832">
    <property type="entry name" value="S.Pbr5305ORF1458P"/>
</dbReference>
<dbReference type="HOGENOM" id="CLU_440647_0_0_0"/>
<reference evidence="6" key="1">
    <citation type="submission" date="2011-02" db="EMBL/GenBank/DDBJ databases">
        <title>The complete genome of Planctomyces brasiliensis DSM 5305.</title>
        <authorList>
            <person name="Lucas S."/>
            <person name="Copeland A."/>
            <person name="Lapidus A."/>
            <person name="Bruce D."/>
            <person name="Goodwin L."/>
            <person name="Pitluck S."/>
            <person name="Kyrpides N."/>
            <person name="Mavromatis K."/>
            <person name="Pagani I."/>
            <person name="Ivanova N."/>
            <person name="Ovchinnikova G."/>
            <person name="Lu M."/>
            <person name="Detter J.C."/>
            <person name="Han C."/>
            <person name="Land M."/>
            <person name="Hauser L."/>
            <person name="Markowitz V."/>
            <person name="Cheng J.-F."/>
            <person name="Hugenholtz P."/>
            <person name="Woyke T."/>
            <person name="Wu D."/>
            <person name="Tindall B."/>
            <person name="Pomrenke H.G."/>
            <person name="Brambilla E."/>
            <person name="Klenk H.-P."/>
            <person name="Eisen J.A."/>
        </authorList>
    </citation>
    <scope>NUCLEOTIDE SEQUENCE [LARGE SCALE GENOMIC DNA]</scope>
    <source>
        <strain evidence="6">ATCC 49424 / DSM 5305 / JCM 21570 / NBRC 103401 / IFAM 1448</strain>
    </source>
</reference>
<dbReference type="InterPro" id="IPR052021">
    <property type="entry name" value="Type-I_RS_S_subunit"/>
</dbReference>
<dbReference type="OrthoDB" id="9811611at2"/>
<evidence type="ECO:0000259" key="4">
    <source>
        <dbReference type="Pfam" id="PF01420"/>
    </source>
</evidence>
<dbReference type="GO" id="GO:0003677">
    <property type="term" value="F:DNA binding"/>
    <property type="evidence" value="ECO:0007669"/>
    <property type="project" value="UniProtKB-KW"/>
</dbReference>
<accession>F0SQN9</accession>
<evidence type="ECO:0000256" key="1">
    <source>
        <dbReference type="ARBA" id="ARBA00010923"/>
    </source>
</evidence>
<proteinExistence type="inferred from homology"/>
<feature type="domain" description="Type I restriction modification DNA specificity" evidence="4">
    <location>
        <begin position="70"/>
        <end position="185"/>
    </location>
</feature>
<dbReference type="RefSeq" id="WP_013627798.1">
    <property type="nucleotide sequence ID" value="NC_015174.1"/>
</dbReference>
<dbReference type="STRING" id="756272.Plabr_1457"/>
<evidence type="ECO:0000256" key="3">
    <source>
        <dbReference type="ARBA" id="ARBA00023125"/>
    </source>
</evidence>
<dbReference type="KEGG" id="pbs:Plabr_1457"/>
<keyword evidence="6" id="KW-1185">Reference proteome</keyword>
<dbReference type="PANTHER" id="PTHR30408">
    <property type="entry name" value="TYPE-1 RESTRICTION ENZYME ECOKI SPECIFICITY PROTEIN"/>
    <property type="match status" value="1"/>
</dbReference>
<dbReference type="GO" id="GO:0009307">
    <property type="term" value="P:DNA restriction-modification system"/>
    <property type="evidence" value="ECO:0007669"/>
    <property type="project" value="UniProtKB-KW"/>
</dbReference>
<keyword evidence="3" id="KW-0238">DNA-binding</keyword>
<protein>
    <submittedName>
        <fullName evidence="5">Restriction modification system DNA specificity domain protein</fullName>
    </submittedName>
</protein>
<dbReference type="Gene3D" id="3.90.220.20">
    <property type="entry name" value="DNA methylase specificity domains"/>
    <property type="match status" value="2"/>
</dbReference>
<evidence type="ECO:0000313" key="5">
    <source>
        <dbReference type="EMBL" id="ADY59069.1"/>
    </source>
</evidence>
<evidence type="ECO:0000313" key="6">
    <source>
        <dbReference type="Proteomes" id="UP000006860"/>
    </source>
</evidence>
<dbReference type="EMBL" id="CP002546">
    <property type="protein sequence ID" value="ADY59069.1"/>
    <property type="molecule type" value="Genomic_DNA"/>
</dbReference>
<name>F0SQN9_RUBBR</name>
<comment type="similarity">
    <text evidence="1">Belongs to the type-I restriction system S methylase family.</text>
</comment>
<dbReference type="Pfam" id="PF01420">
    <property type="entry name" value="Methylase_S"/>
    <property type="match status" value="2"/>
</dbReference>
<dbReference type="SUPFAM" id="SSF116734">
    <property type="entry name" value="DNA methylase specificity domain"/>
    <property type="match status" value="2"/>
</dbReference>
<dbReference type="CDD" id="cd17495">
    <property type="entry name" value="RMtype1_S_Cep9333ORF4827P-TRD2-CR2_like"/>
    <property type="match status" value="1"/>
</dbReference>
<dbReference type="eggNOG" id="COG0732">
    <property type="taxonomic scope" value="Bacteria"/>
</dbReference>
<organism evidence="5 6">
    <name type="scientific">Rubinisphaera brasiliensis (strain ATCC 49424 / DSM 5305 / JCM 21570 / IAM 15109 / NBRC 103401 / IFAM 1448)</name>
    <name type="common">Planctomyces brasiliensis</name>
    <dbReference type="NCBI Taxonomy" id="756272"/>
    <lineage>
        <taxon>Bacteria</taxon>
        <taxon>Pseudomonadati</taxon>
        <taxon>Planctomycetota</taxon>
        <taxon>Planctomycetia</taxon>
        <taxon>Planctomycetales</taxon>
        <taxon>Planctomycetaceae</taxon>
        <taxon>Rubinisphaera</taxon>
    </lineage>
</organism>
<evidence type="ECO:0000256" key="2">
    <source>
        <dbReference type="ARBA" id="ARBA00022747"/>
    </source>
</evidence>
<dbReference type="PANTHER" id="PTHR30408:SF12">
    <property type="entry name" value="TYPE I RESTRICTION ENZYME MJAVIII SPECIFICITY SUBUNIT"/>
    <property type="match status" value="1"/>
</dbReference>
<dbReference type="InterPro" id="IPR000055">
    <property type="entry name" value="Restrct_endonuc_typeI_TRD"/>
</dbReference>
<dbReference type="Proteomes" id="UP000006860">
    <property type="component" value="Chromosome"/>
</dbReference>
<keyword evidence="2" id="KW-0680">Restriction system</keyword>
<dbReference type="AlphaFoldDB" id="F0SQN9"/>
<feature type="domain" description="Type I restriction modification DNA specificity" evidence="4">
    <location>
        <begin position="218"/>
        <end position="356"/>
    </location>
</feature>
<dbReference type="CDD" id="cd17246">
    <property type="entry name" value="RMtype1_S_SonII-TRD2-CR2_like"/>
    <property type="match status" value="1"/>
</dbReference>